<protein>
    <recommendedName>
        <fullName evidence="1">UPF0346 protein RT41_GL001581</fullName>
    </recommendedName>
</protein>
<accession>A0A2A5RKS4</accession>
<dbReference type="SUPFAM" id="SSF140652">
    <property type="entry name" value="YozE-like"/>
    <property type="match status" value="1"/>
</dbReference>
<dbReference type="AlphaFoldDB" id="A0A2A5RKS4"/>
<dbReference type="OrthoDB" id="2242851at2"/>
<reference evidence="3 4" key="1">
    <citation type="submission" date="2014-12" db="EMBL/GenBank/DDBJ databases">
        <title>Draft genome sequences of 10 type strains of Lactococcus.</title>
        <authorList>
            <person name="Sun Z."/>
            <person name="Zhong Z."/>
            <person name="Liu W."/>
            <person name="Zhang W."/>
            <person name="Zhang H."/>
        </authorList>
    </citation>
    <scope>NUCLEOTIDE SEQUENCE [LARGE SCALE GENOMIC DNA]</scope>
    <source>
        <strain evidence="3 4">JCM 16395</strain>
    </source>
</reference>
<dbReference type="NCBIfam" id="NF010193">
    <property type="entry name" value="PRK13672.1"/>
    <property type="match status" value="1"/>
</dbReference>
<dbReference type="HAMAP" id="MF_01538">
    <property type="entry name" value="UPF0346"/>
    <property type="match status" value="1"/>
</dbReference>
<dbReference type="InterPro" id="IPR010673">
    <property type="entry name" value="UPF0346"/>
</dbReference>
<evidence type="ECO:0000313" key="4">
    <source>
        <dbReference type="Proteomes" id="UP000218181"/>
    </source>
</evidence>
<dbReference type="InterPro" id="IPR023089">
    <property type="entry name" value="YozE_SAM-like"/>
</dbReference>
<dbReference type="RefSeq" id="WP_096818243.1">
    <property type="nucleotide sequence ID" value="NZ_BBAL01000006.1"/>
</dbReference>
<dbReference type="EMBL" id="JXJU01000006">
    <property type="protein sequence ID" value="PCR99775.1"/>
    <property type="molecule type" value="Genomic_DNA"/>
</dbReference>
<dbReference type="Proteomes" id="UP000218181">
    <property type="component" value="Unassembled WGS sequence"/>
</dbReference>
<dbReference type="InterPro" id="IPR036806">
    <property type="entry name" value="YozE_SAM-like_sf"/>
</dbReference>
<name>A0A2A5RKS4_9LACT</name>
<evidence type="ECO:0000256" key="1">
    <source>
        <dbReference type="HAMAP-Rule" id="MF_01538"/>
    </source>
</evidence>
<comment type="caution">
    <text evidence="3">The sequence shown here is derived from an EMBL/GenBank/DDBJ whole genome shotgun (WGS) entry which is preliminary data.</text>
</comment>
<organism evidence="3 4">
    <name type="scientific">Lactococcus fujiensis JCM 16395</name>
    <dbReference type="NCBI Taxonomy" id="1291764"/>
    <lineage>
        <taxon>Bacteria</taxon>
        <taxon>Bacillati</taxon>
        <taxon>Bacillota</taxon>
        <taxon>Bacilli</taxon>
        <taxon>Lactobacillales</taxon>
        <taxon>Streptococcaceae</taxon>
        <taxon>Lactococcus</taxon>
    </lineage>
</organism>
<feature type="domain" description="YozE SAM-like" evidence="2">
    <location>
        <begin position="3"/>
        <end position="68"/>
    </location>
</feature>
<sequence>MPFYTFLMKHRSPIEIDDVTRLANLAFRDSLFPKQSKNFDEVSTYLETQAPFYYNLALFDEIWEKYLEG</sequence>
<dbReference type="Gene3D" id="1.10.150.260">
    <property type="entry name" value="YozE SAM-like"/>
    <property type="match status" value="1"/>
</dbReference>
<dbReference type="PIRSF" id="PIRSF037262">
    <property type="entry name" value="UCP037262"/>
    <property type="match status" value="1"/>
</dbReference>
<keyword evidence="4" id="KW-1185">Reference proteome</keyword>
<gene>
    <name evidence="3" type="ORF">RT41_GL001581</name>
</gene>
<comment type="similarity">
    <text evidence="1">Belongs to the UPF0346 family.</text>
</comment>
<evidence type="ECO:0000259" key="2">
    <source>
        <dbReference type="Pfam" id="PF06855"/>
    </source>
</evidence>
<dbReference type="Pfam" id="PF06855">
    <property type="entry name" value="YozE_SAM_like"/>
    <property type="match status" value="1"/>
</dbReference>
<proteinExistence type="inferred from homology"/>
<dbReference type="STRING" id="1291764.GCA_001311235_01781"/>
<evidence type="ECO:0000313" key="3">
    <source>
        <dbReference type="EMBL" id="PCR99775.1"/>
    </source>
</evidence>